<dbReference type="AlphaFoldDB" id="A0A512IVV6"/>
<dbReference type="Proteomes" id="UP000321258">
    <property type="component" value="Unassembled WGS sequence"/>
</dbReference>
<reference evidence="1 2" key="1">
    <citation type="submission" date="2019-07" db="EMBL/GenBank/DDBJ databases">
        <title>Whole genome shotgun sequence of Methylobacterium haplocladii NBRC 107714.</title>
        <authorList>
            <person name="Hosoyama A."/>
            <person name="Uohara A."/>
            <person name="Ohji S."/>
            <person name="Ichikawa N."/>
        </authorList>
    </citation>
    <scope>NUCLEOTIDE SEQUENCE [LARGE SCALE GENOMIC DNA]</scope>
    <source>
        <strain evidence="1 2">NBRC 107714</strain>
    </source>
</reference>
<comment type="caution">
    <text evidence="1">The sequence shown here is derived from an EMBL/GenBank/DDBJ whole genome shotgun (WGS) entry which is preliminary data.</text>
</comment>
<accession>A0A512IVV6</accession>
<organism evidence="1 2">
    <name type="scientific">Methylobacterium haplocladii</name>
    <dbReference type="NCBI Taxonomy" id="1176176"/>
    <lineage>
        <taxon>Bacteria</taxon>
        <taxon>Pseudomonadati</taxon>
        <taxon>Pseudomonadota</taxon>
        <taxon>Alphaproteobacteria</taxon>
        <taxon>Hyphomicrobiales</taxon>
        <taxon>Methylobacteriaceae</taxon>
        <taxon>Methylobacterium</taxon>
    </lineage>
</organism>
<proteinExistence type="predicted"/>
<evidence type="ECO:0000313" key="1">
    <source>
        <dbReference type="EMBL" id="GEP01825.1"/>
    </source>
</evidence>
<gene>
    <name evidence="1" type="ORF">MHA02_42120</name>
</gene>
<protein>
    <submittedName>
        <fullName evidence="1">Uncharacterized protein</fullName>
    </submittedName>
</protein>
<name>A0A512IVV6_9HYPH</name>
<sequence length="73" mass="7699">MSARVEGQAFVPPSLPSCKKINGWHGPFAAIELEIAGVSVRVPSGANGATITAVIQALVHRLRQMVQGRAGRH</sequence>
<dbReference type="EMBL" id="BJZT01000056">
    <property type="protein sequence ID" value="GEP01825.1"/>
    <property type="molecule type" value="Genomic_DNA"/>
</dbReference>
<keyword evidence="2" id="KW-1185">Reference proteome</keyword>
<evidence type="ECO:0000313" key="2">
    <source>
        <dbReference type="Proteomes" id="UP000321258"/>
    </source>
</evidence>